<organism evidence="1 2">
    <name type="scientific">Fulvimarina manganoxydans</name>
    <dbReference type="NCBI Taxonomy" id="937218"/>
    <lineage>
        <taxon>Bacteria</taxon>
        <taxon>Pseudomonadati</taxon>
        <taxon>Pseudomonadota</taxon>
        <taxon>Alphaproteobacteria</taxon>
        <taxon>Hyphomicrobiales</taxon>
        <taxon>Aurantimonadaceae</taxon>
        <taxon>Fulvimarina</taxon>
    </lineage>
</organism>
<dbReference type="AlphaFoldDB" id="A0A1W2CIH0"/>
<evidence type="ECO:0000313" key="1">
    <source>
        <dbReference type="EMBL" id="SMC85029.1"/>
    </source>
</evidence>
<reference evidence="1 2" key="1">
    <citation type="submission" date="2017-04" db="EMBL/GenBank/DDBJ databases">
        <authorList>
            <person name="Afonso C.L."/>
            <person name="Miller P.J."/>
            <person name="Scott M.A."/>
            <person name="Spackman E."/>
            <person name="Goraichik I."/>
            <person name="Dimitrov K.M."/>
            <person name="Suarez D.L."/>
            <person name="Swayne D.E."/>
        </authorList>
    </citation>
    <scope>NUCLEOTIDE SEQUENCE [LARGE SCALE GENOMIC DNA]</scope>
    <source>
        <strain evidence="1 2">CGMCC 1.10972</strain>
    </source>
</reference>
<dbReference type="Proteomes" id="UP000192656">
    <property type="component" value="Unassembled WGS sequence"/>
</dbReference>
<dbReference type="EMBL" id="FWXR01000010">
    <property type="protein sequence ID" value="SMC85029.1"/>
    <property type="molecule type" value="Genomic_DNA"/>
</dbReference>
<sequence length="121" mass="13121">MVPLNALLDENLAARLATALRHHGCDVLPFPKAWKGTKNGRLLARMSEDGTGCLITTDKNLTYQQTVNGEDVCVIVLPSPRFGDLEPIIANITDALRVIEAGTVISIDADGRFGVHMPKKK</sequence>
<evidence type="ECO:0008006" key="3">
    <source>
        <dbReference type="Google" id="ProtNLM"/>
    </source>
</evidence>
<name>A0A1W2CIH0_9HYPH</name>
<dbReference type="STRING" id="937218.SAMN06297251_110106"/>
<protein>
    <recommendedName>
        <fullName evidence="3">DUF5615 domain-containing protein</fullName>
    </recommendedName>
</protein>
<gene>
    <name evidence="1" type="ORF">SAMN06297251_110106</name>
</gene>
<proteinExistence type="predicted"/>
<keyword evidence="2" id="KW-1185">Reference proteome</keyword>
<accession>A0A1W2CIH0</accession>
<evidence type="ECO:0000313" key="2">
    <source>
        <dbReference type="Proteomes" id="UP000192656"/>
    </source>
</evidence>